<sequence length="130" mass="14724">MTLQLRGIELRYVLTMHLLLHGPATVAELVKVLDWHGFRVRGRPSKAVSDALRWELARGRVYRRGRGRYVPGYVPRATEHRIHQRVLALRAAAKLSLRGGQTHYYPGADTPVADATQASKRYPMPDSVSR</sequence>
<accession>A0A1X2E7K8</accession>
<gene>
    <name evidence="1" type="ORF">AWC27_05550</name>
</gene>
<proteinExistence type="predicted"/>
<evidence type="ECO:0000313" key="1">
    <source>
        <dbReference type="EMBL" id="ORW96350.1"/>
    </source>
</evidence>
<evidence type="ECO:0000313" key="2">
    <source>
        <dbReference type="Proteomes" id="UP000193317"/>
    </source>
</evidence>
<name>A0A1X2E7K8_MYCSZ</name>
<dbReference type="Proteomes" id="UP000193317">
    <property type="component" value="Unassembled WGS sequence"/>
</dbReference>
<reference evidence="1 2" key="1">
    <citation type="submission" date="2016-01" db="EMBL/GenBank/DDBJ databases">
        <title>The new phylogeny of the genus Mycobacterium.</title>
        <authorList>
            <person name="Tarcisio F."/>
            <person name="Conor M."/>
            <person name="Antonella G."/>
            <person name="Elisabetta G."/>
            <person name="Giulia F.S."/>
            <person name="Sara T."/>
            <person name="Anna F."/>
            <person name="Clotilde B."/>
            <person name="Roberto B."/>
            <person name="Veronica D.S."/>
            <person name="Fabio R."/>
            <person name="Monica P."/>
            <person name="Olivier J."/>
            <person name="Enrico T."/>
            <person name="Nicola S."/>
        </authorList>
    </citation>
    <scope>NUCLEOTIDE SEQUENCE [LARGE SCALE GENOMIC DNA]</scope>
    <source>
        <strain evidence="1 2">DSM 44166</strain>
    </source>
</reference>
<keyword evidence="2" id="KW-1185">Reference proteome</keyword>
<protein>
    <recommendedName>
        <fullName evidence="3">HTH HARE-type domain-containing protein</fullName>
    </recommendedName>
</protein>
<dbReference type="AlphaFoldDB" id="A0A1X2E7K8"/>
<dbReference type="STRING" id="1787.A5725_15740"/>
<organism evidence="1 2">
    <name type="scientific">Mycobacterium szulgai</name>
    <dbReference type="NCBI Taxonomy" id="1787"/>
    <lineage>
        <taxon>Bacteria</taxon>
        <taxon>Bacillati</taxon>
        <taxon>Actinomycetota</taxon>
        <taxon>Actinomycetes</taxon>
        <taxon>Mycobacteriales</taxon>
        <taxon>Mycobacteriaceae</taxon>
        <taxon>Mycobacterium</taxon>
    </lineage>
</organism>
<evidence type="ECO:0008006" key="3">
    <source>
        <dbReference type="Google" id="ProtNLM"/>
    </source>
</evidence>
<dbReference type="EMBL" id="LQPW01000132">
    <property type="protein sequence ID" value="ORW96350.1"/>
    <property type="molecule type" value="Genomic_DNA"/>
</dbReference>
<comment type="caution">
    <text evidence="1">The sequence shown here is derived from an EMBL/GenBank/DDBJ whole genome shotgun (WGS) entry which is preliminary data.</text>
</comment>